<dbReference type="PANTHER" id="PTHR10024">
    <property type="entry name" value="SYNAPTOTAGMIN"/>
    <property type="match status" value="1"/>
</dbReference>
<proteinExistence type="predicted"/>
<evidence type="ECO:0000313" key="4">
    <source>
        <dbReference type="WBParaSite" id="jg3720"/>
    </source>
</evidence>
<feature type="region of interest" description="Disordered" evidence="1">
    <location>
        <begin position="1"/>
        <end position="23"/>
    </location>
</feature>
<dbReference type="GO" id="GO:0030276">
    <property type="term" value="F:clathrin binding"/>
    <property type="evidence" value="ECO:0007669"/>
    <property type="project" value="TreeGrafter"/>
</dbReference>
<protein>
    <submittedName>
        <fullName evidence="4">C2 domain-containing protein</fullName>
    </submittedName>
</protein>
<dbReference type="GO" id="GO:0030424">
    <property type="term" value="C:axon"/>
    <property type="evidence" value="ECO:0007669"/>
    <property type="project" value="TreeGrafter"/>
</dbReference>
<reference evidence="4" key="1">
    <citation type="submission" date="2022-11" db="UniProtKB">
        <authorList>
            <consortium name="WormBaseParasite"/>
        </authorList>
    </citation>
    <scope>IDENTIFICATION</scope>
</reference>
<dbReference type="AlphaFoldDB" id="A0A915E8N0"/>
<dbReference type="Pfam" id="PF00168">
    <property type="entry name" value="C2"/>
    <property type="match status" value="2"/>
</dbReference>
<dbReference type="PANTHER" id="PTHR10024:SF344">
    <property type="entry name" value="SYNAPTOTAGMIN-7"/>
    <property type="match status" value="1"/>
</dbReference>
<dbReference type="GO" id="GO:0070382">
    <property type="term" value="C:exocytic vesicle"/>
    <property type="evidence" value="ECO:0007669"/>
    <property type="project" value="TreeGrafter"/>
</dbReference>
<dbReference type="GO" id="GO:0005509">
    <property type="term" value="F:calcium ion binding"/>
    <property type="evidence" value="ECO:0007669"/>
    <property type="project" value="TreeGrafter"/>
</dbReference>
<dbReference type="SUPFAM" id="SSF49562">
    <property type="entry name" value="C2 domain (Calcium/lipid-binding domain, CaLB)"/>
    <property type="match status" value="1"/>
</dbReference>
<evidence type="ECO:0000313" key="3">
    <source>
        <dbReference type="Proteomes" id="UP000887574"/>
    </source>
</evidence>
<dbReference type="InterPro" id="IPR035892">
    <property type="entry name" value="C2_domain_sf"/>
</dbReference>
<evidence type="ECO:0000259" key="2">
    <source>
        <dbReference type="Pfam" id="PF00168"/>
    </source>
</evidence>
<dbReference type="GO" id="GO:0048791">
    <property type="term" value="P:calcium ion-regulated exocytosis of neurotransmitter"/>
    <property type="evidence" value="ECO:0007669"/>
    <property type="project" value="TreeGrafter"/>
</dbReference>
<dbReference type="GO" id="GO:0005544">
    <property type="term" value="F:calcium-dependent phospholipid binding"/>
    <property type="evidence" value="ECO:0007669"/>
    <property type="project" value="TreeGrafter"/>
</dbReference>
<feature type="compositionally biased region" description="Polar residues" evidence="1">
    <location>
        <begin position="1"/>
        <end position="16"/>
    </location>
</feature>
<keyword evidence="3" id="KW-1185">Reference proteome</keyword>
<dbReference type="GO" id="GO:0006906">
    <property type="term" value="P:vesicle fusion"/>
    <property type="evidence" value="ECO:0007669"/>
    <property type="project" value="TreeGrafter"/>
</dbReference>
<evidence type="ECO:0000256" key="1">
    <source>
        <dbReference type="SAM" id="MobiDB-lite"/>
    </source>
</evidence>
<dbReference type="WBParaSite" id="jg3720">
    <property type="protein sequence ID" value="jg3720"/>
    <property type="gene ID" value="jg3720"/>
</dbReference>
<name>A0A915E8N0_9BILA</name>
<dbReference type="GO" id="GO:0000149">
    <property type="term" value="F:SNARE binding"/>
    <property type="evidence" value="ECO:0007669"/>
    <property type="project" value="TreeGrafter"/>
</dbReference>
<dbReference type="GO" id="GO:0005886">
    <property type="term" value="C:plasma membrane"/>
    <property type="evidence" value="ECO:0007669"/>
    <property type="project" value="TreeGrafter"/>
</dbReference>
<dbReference type="InterPro" id="IPR000008">
    <property type="entry name" value="C2_dom"/>
</dbReference>
<feature type="domain" description="C2" evidence="2">
    <location>
        <begin position="119"/>
        <end position="145"/>
    </location>
</feature>
<dbReference type="GO" id="GO:0001786">
    <property type="term" value="F:phosphatidylserine binding"/>
    <property type="evidence" value="ECO:0007669"/>
    <property type="project" value="TreeGrafter"/>
</dbReference>
<sequence length="145" mass="16428">MNNGQQSMTIANSPVTATPFGPPRAIQPSSFLKTKLTHSIHSPWKSASQQIIDTLKPEAVREYRGRLNFSLSYDRETNTLYLHVLEAIDLPVRDITGSSDPYVRAFLLEDQILSFPGHSMKKLHDMNMVMQVMDYDRFTSDDPIG</sequence>
<organism evidence="3 4">
    <name type="scientific">Ditylenchus dipsaci</name>
    <dbReference type="NCBI Taxonomy" id="166011"/>
    <lineage>
        <taxon>Eukaryota</taxon>
        <taxon>Metazoa</taxon>
        <taxon>Ecdysozoa</taxon>
        <taxon>Nematoda</taxon>
        <taxon>Chromadorea</taxon>
        <taxon>Rhabditida</taxon>
        <taxon>Tylenchina</taxon>
        <taxon>Tylenchomorpha</taxon>
        <taxon>Sphaerularioidea</taxon>
        <taxon>Anguinidae</taxon>
        <taxon>Anguininae</taxon>
        <taxon>Ditylenchus</taxon>
    </lineage>
</organism>
<dbReference type="Gene3D" id="2.60.40.150">
    <property type="entry name" value="C2 domain"/>
    <property type="match status" value="1"/>
</dbReference>
<feature type="domain" description="C2" evidence="2">
    <location>
        <begin position="79"/>
        <end position="109"/>
    </location>
</feature>
<dbReference type="Proteomes" id="UP000887574">
    <property type="component" value="Unplaced"/>
</dbReference>
<dbReference type="GO" id="GO:0098793">
    <property type="term" value="C:presynapse"/>
    <property type="evidence" value="ECO:0007669"/>
    <property type="project" value="GOC"/>
</dbReference>
<accession>A0A915E8N0</accession>